<dbReference type="AlphaFoldDB" id="Q95YF1"/>
<keyword evidence="10" id="KW-1267">Proteomics identification</keyword>
<dbReference type="GO" id="GO:0005634">
    <property type="term" value="C:nucleus"/>
    <property type="evidence" value="ECO:0000318"/>
    <property type="project" value="GO_Central"/>
</dbReference>
<organism evidence="7 8">
    <name type="scientific">Caenorhabditis elegans</name>
    <dbReference type="NCBI Taxonomy" id="6239"/>
    <lineage>
        <taxon>Eukaryota</taxon>
        <taxon>Metazoa</taxon>
        <taxon>Ecdysozoa</taxon>
        <taxon>Nematoda</taxon>
        <taxon>Chromadorea</taxon>
        <taxon>Rhabditida</taxon>
        <taxon>Rhabditina</taxon>
        <taxon>Rhabditomorpha</taxon>
        <taxon>Rhabditoidea</taxon>
        <taxon>Rhabditidae</taxon>
        <taxon>Peloderinae</taxon>
        <taxon>Caenorhabditis</taxon>
    </lineage>
</organism>
<feature type="region of interest" description="Disordered" evidence="3">
    <location>
        <begin position="675"/>
        <end position="814"/>
    </location>
</feature>
<dbReference type="InterPro" id="IPR035967">
    <property type="entry name" value="SWAP/Surp_sf"/>
</dbReference>
<feature type="compositionally biased region" description="Polar residues" evidence="3">
    <location>
        <begin position="727"/>
        <end position="736"/>
    </location>
</feature>
<evidence type="ECO:0000256" key="2">
    <source>
        <dbReference type="PROSITE-ProRule" id="PRU00176"/>
    </source>
</evidence>
<dbReference type="eggNOG" id="KOG0151">
    <property type="taxonomic scope" value="Eukaryota"/>
</dbReference>
<dbReference type="InterPro" id="IPR012677">
    <property type="entry name" value="Nucleotide-bd_a/b_plait_sf"/>
</dbReference>
<dbReference type="InterPro" id="IPR000061">
    <property type="entry name" value="Surp"/>
</dbReference>
<dbReference type="RefSeq" id="NP_498648.1">
    <property type="nucleotide sequence ID" value="NM_066247.7"/>
</dbReference>
<dbReference type="FunCoup" id="Q95YF1">
    <property type="interactions" value="3735"/>
</dbReference>
<evidence type="ECO:0000256" key="1">
    <source>
        <dbReference type="ARBA" id="ARBA00022884"/>
    </source>
</evidence>
<dbReference type="InterPro" id="IPR051485">
    <property type="entry name" value="SR-CTD_assoc_factor"/>
</dbReference>
<dbReference type="GeneID" id="176063"/>
<dbReference type="Gene3D" id="1.10.10.790">
    <property type="entry name" value="Surp module"/>
    <property type="match status" value="1"/>
</dbReference>
<dbReference type="Reactome" id="R-CEL-72163">
    <property type="pathway name" value="mRNA Splicing - Major Pathway"/>
</dbReference>
<dbReference type="PROSITE" id="PS51391">
    <property type="entry name" value="CID"/>
    <property type="match status" value="1"/>
</dbReference>
<dbReference type="Gene3D" id="1.25.40.90">
    <property type="match status" value="1"/>
</dbReference>
<dbReference type="PROSITE" id="PS50102">
    <property type="entry name" value="RRM"/>
    <property type="match status" value="1"/>
</dbReference>
<feature type="compositionally biased region" description="Polar residues" evidence="3">
    <location>
        <begin position="778"/>
        <end position="789"/>
    </location>
</feature>
<feature type="domain" description="RRM" evidence="4">
    <location>
        <begin position="200"/>
        <end position="281"/>
    </location>
</feature>
<evidence type="ECO:0000256" key="3">
    <source>
        <dbReference type="SAM" id="MobiDB-lite"/>
    </source>
</evidence>
<dbReference type="WormBase" id="C07H6.4">
    <property type="protein sequence ID" value="CE00755"/>
    <property type="gene ID" value="WBGene00015581"/>
    <property type="gene designation" value="sap-140"/>
</dbReference>
<feature type="compositionally biased region" description="Basic and acidic residues" evidence="3">
    <location>
        <begin position="833"/>
        <end position="876"/>
    </location>
</feature>
<dbReference type="Pfam" id="PF01805">
    <property type="entry name" value="Surp"/>
    <property type="match status" value="1"/>
</dbReference>
<dbReference type="Bgee" id="WBGene00015581">
    <property type="expression patterns" value="Expressed in germ line (C elegans) and 4 other cell types or tissues"/>
</dbReference>
<dbReference type="UCSC" id="C07H6.4">
    <property type="organism name" value="c. elegans"/>
</dbReference>
<dbReference type="SUPFAM" id="SSF48464">
    <property type="entry name" value="ENTH/VHS domain"/>
    <property type="match status" value="1"/>
</dbReference>
<dbReference type="STRING" id="6239.C07H6.4.1"/>
<keyword evidence="8" id="KW-1185">Reference proteome</keyword>
<dbReference type="InterPro" id="IPR000504">
    <property type="entry name" value="RRM_dom"/>
</dbReference>
<dbReference type="Gene3D" id="3.30.70.330">
    <property type="match status" value="1"/>
</dbReference>
<keyword evidence="1 2" id="KW-0694">RNA-binding</keyword>
<sequence length="933" mass="109562">MSMEWSKKRKKTSDDEEAKLNDALLEFQADFGQSSSVSSQPKTFLRGNVVEGNKISAGDGGIYAPKFSMNIPSKTSNVGSKDFDEAKKLAAAKARRMLEDVARSKKMTEVPKVVVPTTRPFQRPPKPGSSKAKQDKPKISQMEMFKMELQRVQEDREKRKDLRHHLEKVGMDQAVVERLAPTVERGFQGTSEFDDDPYTTNVYVSNIPHSVTEDDLLFTFGSFGPLAALKILYPRSEEERRRPHICAFVAFMSRADVDRFMAEVRVIIVRNEPIRFAFARPVQIPAIPYYIPPVLHALQHPDPTSNLPFNAQPDCADAKKFLEKYNTFPPMHALPTKGQYGYEDFTELIRNSQIRVVVPPDRKLVRVMDRMAVYVVTEGPQFEAMICAEEFQNPMFQFLWDNTSALHVYYRWRIYSLLQGDTIEEWRRTPFRMFENGSWWIPPYPINELRDAMPKELYHMNCLRTYPDKWMKVRDGGQRRGGESSKNRRNSDAEKEERKMRREEEKERKRREKNEKKRNNRMSDKRRDKLETLIRELTPEKTSIAATMVWCIQNAKYAAEICECVYDSLTIEDIPLYKKISRLYLINDILSNCVQRNVRDVFLYRSHFEALLEKIFVAVGKAYRAIPSRIKQEQFKQRVMCVFRNFEEMAVYPTDKLIHNQNVFLGLIEIGKEKSEERDNQKLEEEEDEEDLDGVPLEEEKSVQNMNESLYDDDGIDGIPLHEEVKPSTSTYSTASKFKPVESRKRDGSPIFSSKWDHDGRKSNEEEDEDIDGVMITDDTTSENLQRDSLSPGEIKDKESSFTVLTPSDEKRRKLIRDVEVRAIAMLDDLEADRDPDAKRKVDEFRRCEMEKVEKALRSGESKKSDEKSERKSEKKEKKRDKERKRSRSRSRDRDRDRSRRDRSRDRSRDRDRDRDRDRRDRDRDRDRDRRYR</sequence>
<dbReference type="Pfam" id="PF04818">
    <property type="entry name" value="CID"/>
    <property type="match status" value="1"/>
</dbReference>
<evidence type="ECO:0007829" key="10">
    <source>
        <dbReference type="PeptideAtlas" id="Q95YF1"/>
    </source>
</evidence>
<feature type="domain" description="CID" evidence="6">
    <location>
        <begin position="522"/>
        <end position="668"/>
    </location>
</feature>
<dbReference type="InParanoid" id="Q95YF1"/>
<dbReference type="SMART" id="SM00360">
    <property type="entry name" value="RRM"/>
    <property type="match status" value="1"/>
</dbReference>
<dbReference type="OMA" id="RRPHICA"/>
<dbReference type="KEGG" id="cel:CELE_C07H6.4"/>
<dbReference type="PhylomeDB" id="Q95YF1"/>
<feature type="compositionally biased region" description="Basic and acidic residues" evidence="3">
    <location>
        <begin position="739"/>
        <end position="748"/>
    </location>
</feature>
<feature type="compositionally biased region" description="Basic and acidic residues" evidence="3">
    <location>
        <begin position="890"/>
        <end position="933"/>
    </location>
</feature>
<accession>Q95YF1</accession>
<dbReference type="EMBL" id="BX284603">
    <property type="protein sequence ID" value="CCD63591.1"/>
    <property type="molecule type" value="Genomic_DNA"/>
</dbReference>
<dbReference type="PaxDb" id="6239-C07H6.4"/>
<dbReference type="AGR" id="WB:WBGene00015581"/>
<evidence type="ECO:0000313" key="9">
    <source>
        <dbReference type="WormBase" id="C07H6.4"/>
    </source>
</evidence>
<evidence type="ECO:0000313" key="7">
    <source>
        <dbReference type="EMBL" id="CCD63591.1"/>
    </source>
</evidence>
<dbReference type="CTD" id="176063"/>
<dbReference type="InterPro" id="IPR006569">
    <property type="entry name" value="CID_dom"/>
</dbReference>
<dbReference type="GO" id="GO:0006396">
    <property type="term" value="P:RNA processing"/>
    <property type="evidence" value="ECO:0007669"/>
    <property type="project" value="InterPro"/>
</dbReference>
<evidence type="ECO:0000259" key="6">
    <source>
        <dbReference type="PROSITE" id="PS51391"/>
    </source>
</evidence>
<dbReference type="HOGENOM" id="CLU_010743_1_0_1"/>
<dbReference type="SMART" id="SM00582">
    <property type="entry name" value="RPR"/>
    <property type="match status" value="1"/>
</dbReference>
<dbReference type="SMART" id="SM00648">
    <property type="entry name" value="SWAP"/>
    <property type="match status" value="1"/>
</dbReference>
<feature type="region of interest" description="Disordered" evidence="3">
    <location>
        <begin position="117"/>
        <end position="139"/>
    </location>
</feature>
<feature type="region of interest" description="Disordered" evidence="3">
    <location>
        <begin position="473"/>
        <end position="525"/>
    </location>
</feature>
<dbReference type="InterPro" id="IPR035009">
    <property type="entry name" value="SR140_RRM"/>
</dbReference>
<feature type="compositionally biased region" description="Acidic residues" evidence="3">
    <location>
        <begin position="684"/>
        <end position="697"/>
    </location>
</feature>
<dbReference type="SUPFAM" id="SSF109905">
    <property type="entry name" value="Surp module (SWAP domain)"/>
    <property type="match status" value="1"/>
</dbReference>
<protein>
    <submittedName>
        <fullName evidence="7">U2 snRNP-associated SURP motif-containing protein</fullName>
    </submittedName>
</protein>
<dbReference type="Pfam" id="PF00076">
    <property type="entry name" value="RRM_1"/>
    <property type="match status" value="1"/>
</dbReference>
<reference evidence="7 8" key="1">
    <citation type="journal article" date="1998" name="Science">
        <title>Genome sequence of the nematode C. elegans: a platform for investigating biology.</title>
        <authorList>
            <consortium name="The C. elegans sequencing consortium"/>
            <person name="Sulson J.E."/>
            <person name="Waterston R."/>
        </authorList>
    </citation>
    <scope>NUCLEOTIDE SEQUENCE [LARGE SCALE GENOMIC DNA]</scope>
    <source>
        <strain evidence="7 8">Bristol N2</strain>
    </source>
</reference>
<dbReference type="SMR" id="Q95YF1"/>
<feature type="compositionally biased region" description="Basic and acidic residues" evidence="3">
    <location>
        <begin position="755"/>
        <end position="764"/>
    </location>
</feature>
<gene>
    <name evidence="7 9" type="primary">sap-140</name>
    <name evidence="9" type="ORF">C07H6.4</name>
    <name evidence="7" type="ORF">CELE_C07H6.4</name>
</gene>
<dbReference type="PeptideAtlas" id="Q95YF1"/>
<evidence type="ECO:0000313" key="8">
    <source>
        <dbReference type="Proteomes" id="UP000001940"/>
    </source>
</evidence>
<dbReference type="PANTHER" id="PTHR23140">
    <property type="entry name" value="RNA PROCESSING PROTEIN LD23810P"/>
    <property type="match status" value="1"/>
</dbReference>
<dbReference type="GO" id="GO:0003723">
    <property type="term" value="F:RNA binding"/>
    <property type="evidence" value="ECO:0000318"/>
    <property type="project" value="GO_Central"/>
</dbReference>
<dbReference type="InterPro" id="IPR008942">
    <property type="entry name" value="ENTH_VHS"/>
</dbReference>
<evidence type="ECO:0000259" key="5">
    <source>
        <dbReference type="PROSITE" id="PS50128"/>
    </source>
</evidence>
<proteinExistence type="evidence at protein level"/>
<dbReference type="PANTHER" id="PTHR23140:SF0">
    <property type="entry name" value="U2 SNRNP-ASSOCIATED SURP MOTIF-CONTAINING PROTEIN"/>
    <property type="match status" value="1"/>
</dbReference>
<dbReference type="Proteomes" id="UP000001940">
    <property type="component" value="Chromosome III"/>
</dbReference>
<dbReference type="SUPFAM" id="SSF54928">
    <property type="entry name" value="RNA-binding domain, RBD"/>
    <property type="match status" value="1"/>
</dbReference>
<evidence type="ECO:0000259" key="4">
    <source>
        <dbReference type="PROSITE" id="PS50102"/>
    </source>
</evidence>
<dbReference type="InterPro" id="IPR035979">
    <property type="entry name" value="RBD_domain_sf"/>
</dbReference>
<feature type="region of interest" description="Disordered" evidence="3">
    <location>
        <begin position="828"/>
        <end position="933"/>
    </location>
</feature>
<dbReference type="CDD" id="cd12223">
    <property type="entry name" value="RRM_SR140"/>
    <property type="match status" value="1"/>
</dbReference>
<dbReference type="OrthoDB" id="377209at2759"/>
<feature type="compositionally biased region" description="Basic residues" evidence="3">
    <location>
        <begin position="877"/>
        <end position="889"/>
    </location>
</feature>
<feature type="domain" description="SURP motif" evidence="5">
    <location>
        <begin position="367"/>
        <end position="410"/>
    </location>
</feature>
<dbReference type="PROSITE" id="PS50128">
    <property type="entry name" value="SURP"/>
    <property type="match status" value="1"/>
</dbReference>
<name>Q95YF1_CAEEL</name>